<name>A0A6C0IPG6_9ZZZZ</name>
<feature type="domain" description="Minor capsid protein P9 transmembrane helices" evidence="2">
    <location>
        <begin position="32"/>
        <end position="100"/>
    </location>
</feature>
<dbReference type="EMBL" id="MN740219">
    <property type="protein sequence ID" value="QHT94336.1"/>
    <property type="molecule type" value="Genomic_DNA"/>
</dbReference>
<dbReference type="AlphaFoldDB" id="A0A6C0IPG6"/>
<keyword evidence="1" id="KW-0812">Transmembrane</keyword>
<keyword evidence="1" id="KW-1133">Transmembrane helix</keyword>
<feature type="transmembrane region" description="Helical" evidence="1">
    <location>
        <begin position="85"/>
        <end position="102"/>
    </location>
</feature>
<accession>A0A6C0IPG6</accession>
<organism evidence="3">
    <name type="scientific">viral metagenome</name>
    <dbReference type="NCBI Taxonomy" id="1070528"/>
    <lineage>
        <taxon>unclassified sequences</taxon>
        <taxon>metagenomes</taxon>
        <taxon>organismal metagenomes</taxon>
    </lineage>
</organism>
<proteinExistence type="predicted"/>
<evidence type="ECO:0000256" key="1">
    <source>
        <dbReference type="SAM" id="Phobius"/>
    </source>
</evidence>
<evidence type="ECO:0000313" key="3">
    <source>
        <dbReference type="EMBL" id="QHT94336.1"/>
    </source>
</evidence>
<dbReference type="InterPro" id="IPR043915">
    <property type="entry name" value="P9_TM"/>
</dbReference>
<dbReference type="Pfam" id="PF19066">
    <property type="entry name" value="P9_TM"/>
    <property type="match status" value="1"/>
</dbReference>
<reference evidence="3" key="1">
    <citation type="journal article" date="2020" name="Nature">
        <title>Giant virus diversity and host interactions through global metagenomics.</title>
        <authorList>
            <person name="Schulz F."/>
            <person name="Roux S."/>
            <person name="Paez-Espino D."/>
            <person name="Jungbluth S."/>
            <person name="Walsh D.A."/>
            <person name="Denef V.J."/>
            <person name="McMahon K.D."/>
            <person name="Konstantinidis K.T."/>
            <person name="Eloe-Fadrosh E.A."/>
            <person name="Kyrpides N.C."/>
            <person name="Woyke T."/>
        </authorList>
    </citation>
    <scope>NUCLEOTIDE SEQUENCE</scope>
    <source>
        <strain evidence="3">GVMAG-M-3300024258-28</strain>
    </source>
</reference>
<evidence type="ECO:0000259" key="2">
    <source>
        <dbReference type="Pfam" id="PF19066"/>
    </source>
</evidence>
<protein>
    <recommendedName>
        <fullName evidence="2">Minor capsid protein P9 transmembrane helices domain-containing protein</fullName>
    </recommendedName>
</protein>
<keyword evidence="1" id="KW-0472">Membrane</keyword>
<sequence>MKPTTYENENEEKLILEQKEPEIRETKKSIPFWSEDPNILFHPKYMFEFFPVELMSYEQKLNAITRTILVLSVVGLTIYKSFRMLIIVFITLLAIFILHYYHEKDLQKMGSKEKFETIKEGFANPALQVIESKRETIPSQVFSQPDSSNPFGNVLISDYDYNVDKKPAPASYTKSGSDSILASAKQAVSEANPDHPDIADKLFSDLGGNLQFEQSMRQFTSNPTTTIPNDQGAFADFCYGSMISCKEGNKFACARNLTRHTKY</sequence>